<accession>A0A9X1HFK4</accession>
<feature type="domain" description="TraD/TraG TraM recognition site" evidence="7">
    <location>
        <begin position="468"/>
        <end position="582"/>
    </location>
</feature>
<protein>
    <submittedName>
        <fullName evidence="9">TraM recognition domain-containing protein</fullName>
    </submittedName>
</protein>
<evidence type="ECO:0000256" key="2">
    <source>
        <dbReference type="ARBA" id="ARBA00022475"/>
    </source>
</evidence>
<dbReference type="Pfam" id="PF14293">
    <property type="entry name" value="YWFCY"/>
    <property type="match status" value="1"/>
</dbReference>
<organism evidence="9 10">
    <name type="scientific">Flavobacterium potami</name>
    <dbReference type="NCBI Taxonomy" id="2872310"/>
    <lineage>
        <taxon>Bacteria</taxon>
        <taxon>Pseudomonadati</taxon>
        <taxon>Bacteroidota</taxon>
        <taxon>Flavobacteriia</taxon>
        <taxon>Flavobacteriales</taxon>
        <taxon>Flavobacteriaceae</taxon>
        <taxon>Flavobacterium</taxon>
    </lineage>
</organism>
<evidence type="ECO:0000313" key="10">
    <source>
        <dbReference type="Proteomes" id="UP001139366"/>
    </source>
</evidence>
<evidence type="ECO:0000256" key="5">
    <source>
        <dbReference type="ARBA" id="ARBA00023136"/>
    </source>
</evidence>
<keyword evidence="4 6" id="KW-1133">Transmembrane helix</keyword>
<evidence type="ECO:0000256" key="4">
    <source>
        <dbReference type="ARBA" id="ARBA00022989"/>
    </source>
</evidence>
<dbReference type="AlphaFoldDB" id="A0A9X1HFK4"/>
<evidence type="ECO:0000259" key="8">
    <source>
        <dbReference type="Pfam" id="PF14293"/>
    </source>
</evidence>
<evidence type="ECO:0000259" key="7">
    <source>
        <dbReference type="Pfam" id="PF12696"/>
    </source>
</evidence>
<evidence type="ECO:0000256" key="6">
    <source>
        <dbReference type="SAM" id="Phobius"/>
    </source>
</evidence>
<evidence type="ECO:0000256" key="3">
    <source>
        <dbReference type="ARBA" id="ARBA00022692"/>
    </source>
</evidence>
<dbReference type="Pfam" id="PF12696">
    <property type="entry name" value="TraG-D_C"/>
    <property type="match status" value="1"/>
</dbReference>
<evidence type="ECO:0000313" key="9">
    <source>
        <dbReference type="EMBL" id="MBZ4037801.1"/>
    </source>
</evidence>
<feature type="transmembrane region" description="Helical" evidence="6">
    <location>
        <begin position="116"/>
        <end position="136"/>
    </location>
</feature>
<comment type="caution">
    <text evidence="9">The sequence shown here is derived from an EMBL/GenBank/DDBJ whole genome shotgun (WGS) entry which is preliminary data.</text>
</comment>
<dbReference type="InterPro" id="IPR032689">
    <property type="entry name" value="TraG-D_C"/>
</dbReference>
<gene>
    <name evidence="9" type="ORF">K6T82_23795</name>
</gene>
<feature type="domain" description="YWFCY" evidence="8">
    <location>
        <begin position="3"/>
        <end position="140"/>
    </location>
</feature>
<dbReference type="InterPro" id="IPR025988">
    <property type="entry name" value="YWFCY_dom"/>
</dbReference>
<feature type="transmembrane region" description="Helical" evidence="6">
    <location>
        <begin position="61"/>
        <end position="79"/>
    </location>
</feature>
<dbReference type="InterPro" id="IPR027417">
    <property type="entry name" value="P-loop_NTPase"/>
</dbReference>
<dbReference type="Proteomes" id="UP001139366">
    <property type="component" value="Unassembled WGS sequence"/>
</dbReference>
<dbReference type="PANTHER" id="PTHR37937:SF1">
    <property type="entry name" value="CONJUGATIVE TRANSFER: DNA TRANSPORT"/>
    <property type="match status" value="1"/>
</dbReference>
<dbReference type="GO" id="GO:0005886">
    <property type="term" value="C:plasma membrane"/>
    <property type="evidence" value="ECO:0007669"/>
    <property type="project" value="UniProtKB-SubCell"/>
</dbReference>
<name>A0A9X1HFK4_9FLAO</name>
<dbReference type="PANTHER" id="PTHR37937">
    <property type="entry name" value="CONJUGATIVE TRANSFER: DNA TRANSPORT"/>
    <property type="match status" value="1"/>
</dbReference>
<dbReference type="Gene3D" id="3.40.50.300">
    <property type="entry name" value="P-loop containing nucleotide triphosphate hydrolases"/>
    <property type="match status" value="1"/>
</dbReference>
<comment type="subcellular location">
    <subcellularLocation>
        <location evidence="1">Cell membrane</location>
        <topology evidence="1">Multi-pass membrane protein</topology>
    </subcellularLocation>
</comment>
<dbReference type="SUPFAM" id="SSF52540">
    <property type="entry name" value="P-loop containing nucleoside triphosphate hydrolases"/>
    <property type="match status" value="1"/>
</dbReference>
<feature type="transmembrane region" description="Helical" evidence="6">
    <location>
        <begin position="12"/>
        <end position="29"/>
    </location>
</feature>
<sequence>MDDKNQFEKYKGLGMLLAMIFLLLDIYYFNYKFFHEVGLHHGLFDTIIKFFLKMGFLKSPFYPKLGVILMSIFFVMFDNGKKNVEINKNDAIFFGVITTVLFLSTSLIVFMYKNVFLYSILVLGSYALLIKSYHALHRLFDNALMKDRYNKVNKIFPQNTELITNDMSVNIPFTFVKAYKQKKIKDQIVMEPVFEDGYINFVSPERATLILGKPGSGKSYSFNEEFIRQWILKGFAFINYDYKFPTLTNFAYFYYLKYKSSYENYGNKGRFACINISDPRYSDRCNPIHRRLLKSKQEAIDAVYTIFFNLDKKSAQKQDFFQMSAMSITVAALWFLREYKNGIYCSFPHLIELIQKPDEKLLTILDSYPDLRYFTSAFTDALKKESFEQLSGQTASARIPLGKCATDEMFWVMTDPDDTGVNLKVNLPEEVTILNIANNPETQKTNAPALGLYLSQSAKLVNDHGRVPCAFHVDEFPTTYIHGLNTLIATARSNKVCTVLSAQDYTQLILEYGKETADSIFNTIDNIVTGKVAIDTAKKMSEAIGKINYTTQSISINQDNTSTSFNTQRDYIVPPEDISQLSQGEFCGVVSDNFKQKIELKAFRGDVNPPKDDMSNVKFPMVYPDLDEEMLKQNVRRIQSEINDLVAEEMIRIEDERQDAIAAEHDNVRHSLEQNNNLPFQDIPNEEELVFNHDIEENNTEIENYNFDNFEENITLEDEDSDDEKDDMEYQQKRLKDFLSSIPNINDLKKKE</sequence>
<keyword evidence="3 6" id="KW-0812">Transmembrane</keyword>
<keyword evidence="10" id="KW-1185">Reference proteome</keyword>
<keyword evidence="2" id="KW-1003">Cell membrane</keyword>
<evidence type="ECO:0000256" key="1">
    <source>
        <dbReference type="ARBA" id="ARBA00004651"/>
    </source>
</evidence>
<feature type="transmembrane region" description="Helical" evidence="6">
    <location>
        <begin position="91"/>
        <end position="110"/>
    </location>
</feature>
<dbReference type="InterPro" id="IPR051539">
    <property type="entry name" value="T4SS-coupling_protein"/>
</dbReference>
<dbReference type="RefSeq" id="WP_223711496.1">
    <property type="nucleotide sequence ID" value="NZ_JAINUY010000012.1"/>
</dbReference>
<reference evidence="9 10" key="1">
    <citation type="journal article" date="2023" name="Antonie Van Leeuwenhoek">
        <title>Flavobacterium potami sp. nov., a multi-metal resistance genes harbouring bacterium isolated from shallow river silt.</title>
        <authorList>
            <person name="Li S."/>
            <person name="Mao S."/>
            <person name="Mu W."/>
            <person name="Guo B."/>
            <person name="Li C."/>
            <person name="Zhu Q."/>
            <person name="Hou X."/>
            <person name="Zhao Y."/>
            <person name="Wei S."/>
            <person name="Liu H."/>
            <person name="Liu A."/>
        </authorList>
    </citation>
    <scope>NUCLEOTIDE SEQUENCE [LARGE SCALE GENOMIC DNA]</scope>
    <source>
        <strain evidence="9 10">17A</strain>
    </source>
</reference>
<proteinExistence type="predicted"/>
<keyword evidence="5 6" id="KW-0472">Membrane</keyword>
<dbReference type="CDD" id="cd01127">
    <property type="entry name" value="TrwB_TraG_TraD_VirD4"/>
    <property type="match status" value="1"/>
</dbReference>
<dbReference type="EMBL" id="JAINUY010000012">
    <property type="protein sequence ID" value="MBZ4037801.1"/>
    <property type="molecule type" value="Genomic_DNA"/>
</dbReference>